<dbReference type="EMBL" id="BMCP01000009">
    <property type="protein sequence ID" value="GGE55167.1"/>
    <property type="molecule type" value="Genomic_DNA"/>
</dbReference>
<accession>A0A8J2YNH0</accession>
<gene>
    <name evidence="1" type="ORF">GCM10007276_35220</name>
</gene>
<sequence>MEPLQQAVEEAAYHEGMDADAERAIFATRLHSCGLDRMIKNAHRVLDLIDEMASSFRQADAARIAIEQDDAEISFQHSNSGTHARLTDAKRVCGTGEA</sequence>
<proteinExistence type="predicted"/>
<dbReference type="Proteomes" id="UP000602745">
    <property type="component" value="Unassembled WGS sequence"/>
</dbReference>
<evidence type="ECO:0000313" key="1">
    <source>
        <dbReference type="EMBL" id="GGE55167.1"/>
    </source>
</evidence>
<dbReference type="AlphaFoldDB" id="A0A8J2YNH0"/>
<reference evidence="1" key="1">
    <citation type="journal article" date="2014" name="Int. J. Syst. Evol. Microbiol.">
        <title>Complete genome sequence of Corynebacterium casei LMG S-19264T (=DSM 44701T), isolated from a smear-ripened cheese.</title>
        <authorList>
            <consortium name="US DOE Joint Genome Institute (JGI-PGF)"/>
            <person name="Walter F."/>
            <person name="Albersmeier A."/>
            <person name="Kalinowski J."/>
            <person name="Ruckert C."/>
        </authorList>
    </citation>
    <scope>NUCLEOTIDE SEQUENCE</scope>
    <source>
        <strain evidence="1">CCM 7684</strain>
    </source>
</reference>
<keyword evidence="2" id="KW-1185">Reference proteome</keyword>
<protein>
    <submittedName>
        <fullName evidence="1">Uncharacterized protein</fullName>
    </submittedName>
</protein>
<reference evidence="1" key="2">
    <citation type="submission" date="2020-09" db="EMBL/GenBank/DDBJ databases">
        <authorList>
            <person name="Sun Q."/>
            <person name="Sedlacek I."/>
        </authorList>
    </citation>
    <scope>NUCLEOTIDE SEQUENCE</scope>
    <source>
        <strain evidence="1">CCM 7684</strain>
    </source>
</reference>
<comment type="caution">
    <text evidence="1">The sequence shown here is derived from an EMBL/GenBank/DDBJ whole genome shotgun (WGS) entry which is preliminary data.</text>
</comment>
<organism evidence="1 2">
    <name type="scientific">Agaricicola taiwanensis</name>
    <dbReference type="NCBI Taxonomy" id="591372"/>
    <lineage>
        <taxon>Bacteria</taxon>
        <taxon>Pseudomonadati</taxon>
        <taxon>Pseudomonadota</taxon>
        <taxon>Alphaproteobacteria</taxon>
        <taxon>Rhodobacterales</taxon>
        <taxon>Paracoccaceae</taxon>
        <taxon>Agaricicola</taxon>
    </lineage>
</organism>
<name>A0A8J2YNH0_9RHOB</name>
<evidence type="ECO:0000313" key="2">
    <source>
        <dbReference type="Proteomes" id="UP000602745"/>
    </source>
</evidence>